<feature type="compositionally biased region" description="Basic and acidic residues" evidence="1">
    <location>
        <begin position="113"/>
        <end position="123"/>
    </location>
</feature>
<organism evidence="3 4">
    <name type="scientific">Portunus trituberculatus</name>
    <name type="common">Swimming crab</name>
    <name type="synonym">Neptunus trituberculatus</name>
    <dbReference type="NCBI Taxonomy" id="210409"/>
    <lineage>
        <taxon>Eukaryota</taxon>
        <taxon>Metazoa</taxon>
        <taxon>Ecdysozoa</taxon>
        <taxon>Arthropoda</taxon>
        <taxon>Crustacea</taxon>
        <taxon>Multicrustacea</taxon>
        <taxon>Malacostraca</taxon>
        <taxon>Eumalacostraca</taxon>
        <taxon>Eucarida</taxon>
        <taxon>Decapoda</taxon>
        <taxon>Pleocyemata</taxon>
        <taxon>Brachyura</taxon>
        <taxon>Eubrachyura</taxon>
        <taxon>Portunoidea</taxon>
        <taxon>Portunidae</taxon>
        <taxon>Portuninae</taxon>
        <taxon>Portunus</taxon>
    </lineage>
</organism>
<comment type="caution">
    <text evidence="3">The sequence shown here is derived from an EMBL/GenBank/DDBJ whole genome shotgun (WGS) entry which is preliminary data.</text>
</comment>
<proteinExistence type="predicted"/>
<keyword evidence="2" id="KW-0472">Membrane</keyword>
<dbReference type="Proteomes" id="UP000324222">
    <property type="component" value="Unassembled WGS sequence"/>
</dbReference>
<keyword evidence="2" id="KW-1133">Transmembrane helix</keyword>
<dbReference type="AlphaFoldDB" id="A0A5B7DYL7"/>
<evidence type="ECO:0000313" key="4">
    <source>
        <dbReference type="Proteomes" id="UP000324222"/>
    </source>
</evidence>
<sequence>MHCDAGCPFKRLSTRLLSAALWGIFVGVAGWRRQQQHHQHLQQQQQQQQQVQASRERYWKQALLCDAAPLCRRARSRGRAEVSQAVSPAAGAHQGMPRPPPRSPTLTRRRHAARDGGRARLVV</sequence>
<name>A0A5B7DYL7_PORTR</name>
<evidence type="ECO:0000313" key="3">
    <source>
        <dbReference type="EMBL" id="MPC26147.1"/>
    </source>
</evidence>
<dbReference type="EMBL" id="VSRR010001561">
    <property type="protein sequence ID" value="MPC26147.1"/>
    <property type="molecule type" value="Genomic_DNA"/>
</dbReference>
<feature type="region of interest" description="Disordered" evidence="1">
    <location>
        <begin position="76"/>
        <end position="123"/>
    </location>
</feature>
<protein>
    <submittedName>
        <fullName evidence="3">Uncharacterized protein</fullName>
    </submittedName>
</protein>
<keyword evidence="4" id="KW-1185">Reference proteome</keyword>
<reference evidence="3 4" key="1">
    <citation type="submission" date="2019-05" db="EMBL/GenBank/DDBJ databases">
        <title>Another draft genome of Portunus trituberculatus and its Hox gene families provides insights of decapod evolution.</title>
        <authorList>
            <person name="Jeong J.-H."/>
            <person name="Song I."/>
            <person name="Kim S."/>
            <person name="Choi T."/>
            <person name="Kim D."/>
            <person name="Ryu S."/>
            <person name="Kim W."/>
        </authorList>
    </citation>
    <scope>NUCLEOTIDE SEQUENCE [LARGE SCALE GENOMIC DNA]</scope>
    <source>
        <tissue evidence="3">Muscle</tissue>
    </source>
</reference>
<accession>A0A5B7DYL7</accession>
<evidence type="ECO:0000256" key="2">
    <source>
        <dbReference type="SAM" id="Phobius"/>
    </source>
</evidence>
<evidence type="ECO:0000256" key="1">
    <source>
        <dbReference type="SAM" id="MobiDB-lite"/>
    </source>
</evidence>
<keyword evidence="2" id="KW-0812">Transmembrane</keyword>
<gene>
    <name evidence="3" type="ORF">E2C01_019280</name>
</gene>
<feature type="transmembrane region" description="Helical" evidence="2">
    <location>
        <begin position="12"/>
        <end position="31"/>
    </location>
</feature>